<feature type="region of interest" description="Disordered" evidence="1">
    <location>
        <begin position="1"/>
        <end position="23"/>
    </location>
</feature>
<evidence type="ECO:0000313" key="2">
    <source>
        <dbReference type="EMBL" id="CAI2200451.1"/>
    </source>
</evidence>
<gene>
    <name evidence="2" type="ORF">FWILDA_LOCUS19575</name>
</gene>
<keyword evidence="3" id="KW-1185">Reference proteome</keyword>
<reference evidence="2" key="1">
    <citation type="submission" date="2022-08" db="EMBL/GenBank/DDBJ databases">
        <authorList>
            <person name="Kallberg Y."/>
            <person name="Tangrot J."/>
            <person name="Rosling A."/>
        </authorList>
    </citation>
    <scope>NUCLEOTIDE SEQUENCE</scope>
    <source>
        <strain evidence="2">Wild A</strain>
    </source>
</reference>
<protein>
    <submittedName>
        <fullName evidence="2">681_t:CDS:1</fullName>
    </submittedName>
</protein>
<evidence type="ECO:0000256" key="1">
    <source>
        <dbReference type="SAM" id="MobiDB-lite"/>
    </source>
</evidence>
<proteinExistence type="predicted"/>
<feature type="non-terminal residue" evidence="2">
    <location>
        <position position="132"/>
    </location>
</feature>
<comment type="caution">
    <text evidence="2">The sequence shown here is derived from an EMBL/GenBank/DDBJ whole genome shotgun (WGS) entry which is preliminary data.</text>
</comment>
<sequence>KSSMVDMDANKKDENGGSIYHPETGEKVGYKLVEKYGIEGINHRELYLGKVEDLVEEMLNFIYLSQHKSKPTKNKKTYSKSVSINLFSSFPNNRLVSKKEKKTVNATFEGIKKNYIFDRGKPIHKIRLNVDN</sequence>
<feature type="non-terminal residue" evidence="2">
    <location>
        <position position="1"/>
    </location>
</feature>
<evidence type="ECO:0000313" key="3">
    <source>
        <dbReference type="Proteomes" id="UP001153678"/>
    </source>
</evidence>
<dbReference type="EMBL" id="CAMKVN010024404">
    <property type="protein sequence ID" value="CAI2200451.1"/>
    <property type="molecule type" value="Genomic_DNA"/>
</dbReference>
<name>A0A9W4TBY4_9GLOM</name>
<dbReference type="AlphaFoldDB" id="A0A9W4TBY4"/>
<dbReference type="Proteomes" id="UP001153678">
    <property type="component" value="Unassembled WGS sequence"/>
</dbReference>
<organism evidence="2 3">
    <name type="scientific">Funneliformis geosporum</name>
    <dbReference type="NCBI Taxonomy" id="1117311"/>
    <lineage>
        <taxon>Eukaryota</taxon>
        <taxon>Fungi</taxon>
        <taxon>Fungi incertae sedis</taxon>
        <taxon>Mucoromycota</taxon>
        <taxon>Glomeromycotina</taxon>
        <taxon>Glomeromycetes</taxon>
        <taxon>Glomerales</taxon>
        <taxon>Glomeraceae</taxon>
        <taxon>Funneliformis</taxon>
    </lineage>
</organism>
<accession>A0A9W4TBY4</accession>